<gene>
    <name evidence="2" type="ORF">H4683_001910</name>
</gene>
<dbReference type="AlphaFoldDB" id="A0A927MKX3"/>
<dbReference type="Proteomes" id="UP000658225">
    <property type="component" value="Unassembled WGS sequence"/>
</dbReference>
<evidence type="ECO:0000313" key="2">
    <source>
        <dbReference type="EMBL" id="MBE1554832.1"/>
    </source>
</evidence>
<proteinExistence type="predicted"/>
<protein>
    <submittedName>
        <fullName evidence="2">Zn-dependent peptidase ImmA (M78 family)</fullName>
    </submittedName>
</protein>
<dbReference type="EMBL" id="JADBEL010000009">
    <property type="protein sequence ID" value="MBE1554832.1"/>
    <property type="molecule type" value="Genomic_DNA"/>
</dbReference>
<feature type="domain" description="IrrE N-terminal-like" evidence="1">
    <location>
        <begin position="61"/>
        <end position="176"/>
    </location>
</feature>
<keyword evidence="3" id="KW-1185">Reference proteome</keyword>
<dbReference type="Pfam" id="PF06114">
    <property type="entry name" value="Peptidase_M78"/>
    <property type="match status" value="1"/>
</dbReference>
<reference evidence="2" key="1">
    <citation type="submission" date="2020-10" db="EMBL/GenBank/DDBJ databases">
        <title>Genomic Encyclopedia of Type Strains, Phase IV (KMG-IV): sequencing the most valuable type-strain genomes for metagenomic binning, comparative biology and taxonomic classification.</title>
        <authorList>
            <person name="Goeker M."/>
        </authorList>
    </citation>
    <scope>NUCLEOTIDE SEQUENCE</scope>
    <source>
        <strain evidence="2">DSM 13886</strain>
    </source>
</reference>
<dbReference type="RefSeq" id="WP_192598589.1">
    <property type="nucleotide sequence ID" value="NZ_JADBEL010000009.1"/>
</dbReference>
<comment type="caution">
    <text evidence="2">The sequence shown here is derived from an EMBL/GenBank/DDBJ whole genome shotgun (WGS) entry which is preliminary data.</text>
</comment>
<dbReference type="InterPro" id="IPR010359">
    <property type="entry name" value="IrrE_HExxH"/>
</dbReference>
<organism evidence="2 3">
    <name type="scientific">Sporosarcina limicola</name>
    <dbReference type="NCBI Taxonomy" id="34101"/>
    <lineage>
        <taxon>Bacteria</taxon>
        <taxon>Bacillati</taxon>
        <taxon>Bacillota</taxon>
        <taxon>Bacilli</taxon>
        <taxon>Bacillales</taxon>
        <taxon>Caryophanaceae</taxon>
        <taxon>Sporosarcina</taxon>
    </lineage>
</organism>
<accession>A0A927MKX3</accession>
<name>A0A927MKX3_9BACL</name>
<evidence type="ECO:0000259" key="1">
    <source>
        <dbReference type="Pfam" id="PF06114"/>
    </source>
</evidence>
<sequence>MSKLTAKSAIQLVKINQEIHDDVVKEADFYLQYKQPSGHDVVNGGIQYLSKNSIFLQIPSTDESLGGFIIDYGSIKCCYINTYQPRVNQNFIMFHEIYHIAKGIKPNYAHFVSVEIEQEPIIDDRKADYFASLILMPEQKMKSFFQELGDDSGFHMKIFKAMNQFKAPYKAILIRMLELNIIQETEKFTEYFNRRFDLEAEFSENGLDASSVQRSMVKNIPKFDKVFSKYIKNQFMPESTNEKNRELYNLLVDKLTKARRD</sequence>
<evidence type="ECO:0000313" key="3">
    <source>
        <dbReference type="Proteomes" id="UP000658225"/>
    </source>
</evidence>